<dbReference type="PROSITE" id="PS51626">
    <property type="entry name" value="SAM_MT_TRM1"/>
    <property type="match status" value="1"/>
</dbReference>
<sequence length="54" mass="5960">MRFPIEQKLTLHHLGTLINSLQKEGFAACRSHIDANAIKTNCPIASCIDVARVI</sequence>
<organism evidence="8">
    <name type="scientific">Arundo donax</name>
    <name type="common">Giant reed</name>
    <name type="synonym">Donax arundinaceus</name>
    <dbReference type="NCBI Taxonomy" id="35708"/>
    <lineage>
        <taxon>Eukaryota</taxon>
        <taxon>Viridiplantae</taxon>
        <taxon>Streptophyta</taxon>
        <taxon>Embryophyta</taxon>
        <taxon>Tracheophyta</taxon>
        <taxon>Spermatophyta</taxon>
        <taxon>Magnoliopsida</taxon>
        <taxon>Liliopsida</taxon>
        <taxon>Poales</taxon>
        <taxon>Poaceae</taxon>
        <taxon>PACMAD clade</taxon>
        <taxon>Arundinoideae</taxon>
        <taxon>Arundineae</taxon>
        <taxon>Arundo</taxon>
    </lineage>
</organism>
<accession>A0A0A9FUI9</accession>
<dbReference type="GO" id="GO:0016423">
    <property type="term" value="F:tRNA (guanine) methyltransferase activity"/>
    <property type="evidence" value="ECO:0007669"/>
    <property type="project" value="InterPro"/>
</dbReference>
<dbReference type="SUPFAM" id="SSF53335">
    <property type="entry name" value="S-adenosyl-L-methionine-dependent methyltransferases"/>
    <property type="match status" value="1"/>
</dbReference>
<dbReference type="InterPro" id="IPR002905">
    <property type="entry name" value="Trm1"/>
</dbReference>
<reference evidence="8" key="2">
    <citation type="journal article" date="2015" name="Data Brief">
        <title>Shoot transcriptome of the giant reed, Arundo donax.</title>
        <authorList>
            <person name="Barrero R.A."/>
            <person name="Guerrero F.D."/>
            <person name="Moolhuijzen P."/>
            <person name="Goolsby J.A."/>
            <person name="Tidwell J."/>
            <person name="Bellgard S.E."/>
            <person name="Bellgard M.I."/>
        </authorList>
    </citation>
    <scope>NUCLEOTIDE SEQUENCE</scope>
    <source>
        <tissue evidence="8">Shoot tissue taken approximately 20 cm above the soil surface</tissue>
    </source>
</reference>
<keyword evidence="2 7" id="KW-0489">Methyltransferase</keyword>
<dbReference type="GO" id="GO:0008033">
    <property type="term" value="P:tRNA processing"/>
    <property type="evidence" value="ECO:0007669"/>
    <property type="project" value="UniProtKB-UniRule"/>
</dbReference>
<evidence type="ECO:0000313" key="8">
    <source>
        <dbReference type="EMBL" id="JAE13981.1"/>
    </source>
</evidence>
<evidence type="ECO:0000256" key="6">
    <source>
        <dbReference type="ARBA" id="ARBA00022884"/>
    </source>
</evidence>
<keyword evidence="6 7" id="KW-0694">RNA-binding</keyword>
<dbReference type="EMBL" id="GBRH01183915">
    <property type="protein sequence ID" value="JAE13981.1"/>
    <property type="molecule type" value="Transcribed_RNA"/>
</dbReference>
<evidence type="ECO:0000256" key="5">
    <source>
        <dbReference type="ARBA" id="ARBA00022694"/>
    </source>
</evidence>
<protein>
    <submittedName>
        <fullName evidence="8">Si605032f04</fullName>
    </submittedName>
</protein>
<evidence type="ECO:0000256" key="7">
    <source>
        <dbReference type="PROSITE-ProRule" id="PRU00958"/>
    </source>
</evidence>
<comment type="similarity">
    <text evidence="7">Belongs to the class I-like SAM-binding methyltransferase superfamily. Trm1 family.</text>
</comment>
<keyword evidence="4 7" id="KW-0949">S-adenosyl-L-methionine</keyword>
<dbReference type="GO" id="GO:0032259">
    <property type="term" value="P:methylation"/>
    <property type="evidence" value="ECO:0007669"/>
    <property type="project" value="UniProtKB-UniRule"/>
</dbReference>
<keyword evidence="5 7" id="KW-0819">tRNA processing</keyword>
<evidence type="ECO:0000256" key="1">
    <source>
        <dbReference type="ARBA" id="ARBA00022555"/>
    </source>
</evidence>
<dbReference type="InterPro" id="IPR029063">
    <property type="entry name" value="SAM-dependent_MTases_sf"/>
</dbReference>
<evidence type="ECO:0000256" key="4">
    <source>
        <dbReference type="ARBA" id="ARBA00022691"/>
    </source>
</evidence>
<evidence type="ECO:0000256" key="3">
    <source>
        <dbReference type="ARBA" id="ARBA00022679"/>
    </source>
</evidence>
<dbReference type="Gene3D" id="3.30.56.70">
    <property type="entry name" value="N2,N2-dimethylguanosine tRNA methyltransferase, C-terminal domain"/>
    <property type="match status" value="1"/>
</dbReference>
<dbReference type="AlphaFoldDB" id="A0A0A9FUI9"/>
<dbReference type="InterPro" id="IPR042296">
    <property type="entry name" value="tRNA_met_Trm1_C"/>
</dbReference>
<keyword evidence="3 7" id="KW-0808">Transferase</keyword>
<proteinExistence type="inferred from homology"/>
<name>A0A0A9FUI9_ARUDO</name>
<keyword evidence="1 7" id="KW-0820">tRNA-binding</keyword>
<evidence type="ECO:0000256" key="2">
    <source>
        <dbReference type="ARBA" id="ARBA00022603"/>
    </source>
</evidence>
<reference evidence="8" key="1">
    <citation type="submission" date="2014-09" db="EMBL/GenBank/DDBJ databases">
        <authorList>
            <person name="Magalhaes I.L.F."/>
            <person name="Oliveira U."/>
            <person name="Santos F.R."/>
            <person name="Vidigal T.H.D.A."/>
            <person name="Brescovit A.D."/>
            <person name="Santos A.J."/>
        </authorList>
    </citation>
    <scope>NUCLEOTIDE SEQUENCE</scope>
    <source>
        <tissue evidence="8">Shoot tissue taken approximately 20 cm above the soil surface</tissue>
    </source>
</reference>
<dbReference type="GO" id="GO:0000049">
    <property type="term" value="F:tRNA binding"/>
    <property type="evidence" value="ECO:0007669"/>
    <property type="project" value="UniProtKB-UniRule"/>
</dbReference>